<evidence type="ECO:0000313" key="2">
    <source>
        <dbReference type="Proteomes" id="UP000299102"/>
    </source>
</evidence>
<dbReference type="AlphaFoldDB" id="A0A4C1SHA7"/>
<name>A0A4C1SHA7_EUMVA</name>
<protein>
    <submittedName>
        <fullName evidence="1">Uncharacterized protein</fullName>
    </submittedName>
</protein>
<evidence type="ECO:0000313" key="1">
    <source>
        <dbReference type="EMBL" id="GBP01385.1"/>
    </source>
</evidence>
<feature type="non-terminal residue" evidence="1">
    <location>
        <position position="1"/>
    </location>
</feature>
<gene>
    <name evidence="1" type="ORF">EVAR_70958_1</name>
</gene>
<proteinExistence type="predicted"/>
<reference evidence="1 2" key="1">
    <citation type="journal article" date="2019" name="Commun. Biol.">
        <title>The bagworm genome reveals a unique fibroin gene that provides high tensile strength.</title>
        <authorList>
            <person name="Kono N."/>
            <person name="Nakamura H."/>
            <person name="Ohtoshi R."/>
            <person name="Tomita M."/>
            <person name="Numata K."/>
            <person name="Arakawa K."/>
        </authorList>
    </citation>
    <scope>NUCLEOTIDE SEQUENCE [LARGE SCALE GENOMIC DNA]</scope>
</reference>
<keyword evidence="2" id="KW-1185">Reference proteome</keyword>
<comment type="caution">
    <text evidence="1">The sequence shown here is derived from an EMBL/GenBank/DDBJ whole genome shotgun (WGS) entry which is preliminary data.</text>
</comment>
<sequence length="96" mass="11270">VSNLTRTKIYIGSVTCRSIGHHYSSRRRRRVRRAAARSCLIKARTNFTPVRDAFDVRLSRTPDARPSIRSAPRDELTFSRRPGRHSRLFRIDQLEY</sequence>
<dbReference type="EMBL" id="BGZK01003445">
    <property type="protein sequence ID" value="GBP01385.1"/>
    <property type="molecule type" value="Genomic_DNA"/>
</dbReference>
<dbReference type="Proteomes" id="UP000299102">
    <property type="component" value="Unassembled WGS sequence"/>
</dbReference>
<organism evidence="1 2">
    <name type="scientific">Eumeta variegata</name>
    <name type="common">Bagworm moth</name>
    <name type="synonym">Eumeta japonica</name>
    <dbReference type="NCBI Taxonomy" id="151549"/>
    <lineage>
        <taxon>Eukaryota</taxon>
        <taxon>Metazoa</taxon>
        <taxon>Ecdysozoa</taxon>
        <taxon>Arthropoda</taxon>
        <taxon>Hexapoda</taxon>
        <taxon>Insecta</taxon>
        <taxon>Pterygota</taxon>
        <taxon>Neoptera</taxon>
        <taxon>Endopterygota</taxon>
        <taxon>Lepidoptera</taxon>
        <taxon>Glossata</taxon>
        <taxon>Ditrysia</taxon>
        <taxon>Tineoidea</taxon>
        <taxon>Psychidae</taxon>
        <taxon>Oiketicinae</taxon>
        <taxon>Eumeta</taxon>
    </lineage>
</organism>
<accession>A0A4C1SHA7</accession>